<dbReference type="AlphaFoldDB" id="A0A0X3U1W6"/>
<keyword evidence="12" id="KW-1185">Reference proteome</keyword>
<evidence type="ECO:0000259" key="10">
    <source>
        <dbReference type="Pfam" id="PF13622"/>
    </source>
</evidence>
<evidence type="ECO:0000313" key="11">
    <source>
        <dbReference type="EMBL" id="KUJ81832.1"/>
    </source>
</evidence>
<dbReference type="OrthoDB" id="9781019at2"/>
<feature type="domain" description="Acyl-CoA thioesterase-like N-terminal HotDog" evidence="10">
    <location>
        <begin position="34"/>
        <end position="109"/>
    </location>
</feature>
<dbReference type="Proteomes" id="UP000053690">
    <property type="component" value="Unassembled WGS sequence"/>
</dbReference>
<evidence type="ECO:0000313" key="12">
    <source>
        <dbReference type="Proteomes" id="UP000053690"/>
    </source>
</evidence>
<protein>
    <recommendedName>
        <fullName evidence="7">Acyl-CoA thioesterase 2</fullName>
        <ecNumber evidence="5">3.1.2.20</ecNumber>
    </recommendedName>
    <alternativeName>
        <fullName evidence="8">Thioesterase II</fullName>
    </alternativeName>
</protein>
<dbReference type="PANTHER" id="PTHR11066">
    <property type="entry name" value="ACYL-COA THIOESTERASE"/>
    <property type="match status" value="1"/>
</dbReference>
<dbReference type="GO" id="GO:0009062">
    <property type="term" value="P:fatty acid catabolic process"/>
    <property type="evidence" value="ECO:0007669"/>
    <property type="project" value="TreeGrafter"/>
</dbReference>
<dbReference type="FunFam" id="2.40.160.210:FF:000001">
    <property type="entry name" value="Acyl-CoA thioesterase II"/>
    <property type="match status" value="1"/>
</dbReference>
<feature type="domain" description="Acyl-CoA thioesterase 2 C-terminal" evidence="9">
    <location>
        <begin position="154"/>
        <end position="281"/>
    </location>
</feature>
<gene>
    <name evidence="11" type="ORF">AVO44_00620</name>
</gene>
<organism evidence="11 12">
    <name type="scientific">Ruegeria profundi</name>
    <dbReference type="NCBI Taxonomy" id="1685378"/>
    <lineage>
        <taxon>Bacteria</taxon>
        <taxon>Pseudomonadati</taxon>
        <taxon>Pseudomonadota</taxon>
        <taxon>Alphaproteobacteria</taxon>
        <taxon>Rhodobacterales</taxon>
        <taxon>Roseobacteraceae</taxon>
        <taxon>Ruegeria</taxon>
    </lineage>
</organism>
<dbReference type="InterPro" id="IPR049449">
    <property type="entry name" value="TesB_ACOT8-like_N"/>
</dbReference>
<comment type="caution">
    <text evidence="11">The sequence shown here is derived from an EMBL/GenBank/DDBJ whole genome shotgun (WGS) entry which is preliminary data.</text>
</comment>
<comment type="catalytic activity">
    <reaction evidence="6">
        <text>a fatty acyl-CoA + H2O = a fatty acid + CoA + H(+)</text>
        <dbReference type="Rhea" id="RHEA:16781"/>
        <dbReference type="ChEBI" id="CHEBI:15377"/>
        <dbReference type="ChEBI" id="CHEBI:15378"/>
        <dbReference type="ChEBI" id="CHEBI:28868"/>
        <dbReference type="ChEBI" id="CHEBI:57287"/>
        <dbReference type="ChEBI" id="CHEBI:77636"/>
        <dbReference type="EC" id="3.1.2.20"/>
    </reaction>
    <physiologicalReaction direction="left-to-right" evidence="6">
        <dbReference type="Rhea" id="RHEA:16782"/>
    </physiologicalReaction>
</comment>
<dbReference type="InterPro" id="IPR025652">
    <property type="entry name" value="TesB_C"/>
</dbReference>
<dbReference type="InterPro" id="IPR003703">
    <property type="entry name" value="Acyl_CoA_thio"/>
</dbReference>
<evidence type="ECO:0000256" key="5">
    <source>
        <dbReference type="ARBA" id="ARBA00038894"/>
    </source>
</evidence>
<evidence type="ECO:0000256" key="4">
    <source>
        <dbReference type="ARBA" id="ARBA00023098"/>
    </source>
</evidence>
<evidence type="ECO:0000256" key="8">
    <source>
        <dbReference type="ARBA" id="ARBA00079653"/>
    </source>
</evidence>
<dbReference type="Pfam" id="PF02551">
    <property type="entry name" value="Acyl_CoA_thio"/>
    <property type="match status" value="1"/>
</dbReference>
<dbReference type="EC" id="3.1.2.20" evidence="5"/>
<evidence type="ECO:0000259" key="9">
    <source>
        <dbReference type="Pfam" id="PF02551"/>
    </source>
</evidence>
<name>A0A0X3U1W6_9RHOB</name>
<evidence type="ECO:0000256" key="6">
    <source>
        <dbReference type="ARBA" id="ARBA00050943"/>
    </source>
</evidence>
<dbReference type="InterPro" id="IPR029069">
    <property type="entry name" value="HotDog_dom_sf"/>
</dbReference>
<dbReference type="RefSeq" id="WP_068331246.1">
    <property type="nucleotide sequence ID" value="NZ_LQBP01000001.1"/>
</dbReference>
<dbReference type="GO" id="GO:0047617">
    <property type="term" value="F:fatty acyl-CoA hydrolase activity"/>
    <property type="evidence" value="ECO:0007669"/>
    <property type="project" value="UniProtKB-EC"/>
</dbReference>
<dbReference type="GO" id="GO:0005829">
    <property type="term" value="C:cytosol"/>
    <property type="evidence" value="ECO:0007669"/>
    <property type="project" value="TreeGrafter"/>
</dbReference>
<accession>A0A0X3U1W6</accession>
<dbReference type="PANTHER" id="PTHR11066:SF34">
    <property type="entry name" value="ACYL-COENZYME A THIOESTERASE 8"/>
    <property type="match status" value="1"/>
</dbReference>
<keyword evidence="4" id="KW-0443">Lipid metabolism</keyword>
<evidence type="ECO:0000256" key="2">
    <source>
        <dbReference type="ARBA" id="ARBA00011881"/>
    </source>
</evidence>
<dbReference type="GO" id="GO:0006637">
    <property type="term" value="P:acyl-CoA metabolic process"/>
    <property type="evidence" value="ECO:0007669"/>
    <property type="project" value="InterPro"/>
</dbReference>
<evidence type="ECO:0000256" key="3">
    <source>
        <dbReference type="ARBA" id="ARBA00022801"/>
    </source>
</evidence>
<dbReference type="CDD" id="cd03444">
    <property type="entry name" value="Thioesterase_II_repeat1"/>
    <property type="match status" value="1"/>
</dbReference>
<dbReference type="SUPFAM" id="SSF54637">
    <property type="entry name" value="Thioesterase/thiol ester dehydrase-isomerase"/>
    <property type="match status" value="2"/>
</dbReference>
<comment type="similarity">
    <text evidence="1">Belongs to the C/M/P thioester hydrolase family.</text>
</comment>
<dbReference type="InterPro" id="IPR042171">
    <property type="entry name" value="Acyl-CoA_hotdog"/>
</dbReference>
<dbReference type="CDD" id="cd03445">
    <property type="entry name" value="Thioesterase_II_repeat2"/>
    <property type="match status" value="1"/>
</dbReference>
<keyword evidence="3" id="KW-0378">Hydrolase</keyword>
<dbReference type="Gene3D" id="2.40.160.210">
    <property type="entry name" value="Acyl-CoA thioesterase, double hotdog domain"/>
    <property type="match status" value="1"/>
</dbReference>
<proteinExistence type="inferred from homology"/>
<dbReference type="STRING" id="1685378.AVO44_00620"/>
<sequence length="289" mass="32688">MTAAERVLLNLLNIERLEVDLFRGTGSGGETPTRIFGGQVIAQALAAAYRTVDDRLCHSLHAYFIRAGDPSMPVIYQVDRARDGGSMTTRRVVAIQHGQQILNMSASFHVKDEGWDHHHAMPQTKAPENYPAREELRKKYEDKVPEKLRGELMRERPIEVREVDHLNPFNPAKSDDRNQIWFRMPGAAGADPVTQHLILAYASDMYLMSSGMRPHGLSWFTGEINGASLDHALWFHAPVHFENWHLYSMDSPWSGQGRNFNRGSIYTEDGTLIASVAQEGLMRKARKKP</sequence>
<dbReference type="Pfam" id="PF13622">
    <property type="entry name" value="4HBT_3"/>
    <property type="match status" value="1"/>
</dbReference>
<dbReference type="EMBL" id="LQBP01000001">
    <property type="protein sequence ID" value="KUJ81832.1"/>
    <property type="molecule type" value="Genomic_DNA"/>
</dbReference>
<evidence type="ECO:0000256" key="7">
    <source>
        <dbReference type="ARBA" id="ARBA00071120"/>
    </source>
</evidence>
<reference evidence="12" key="1">
    <citation type="submission" date="2015-12" db="EMBL/GenBank/DDBJ databases">
        <authorList>
            <person name="Zhang G."/>
            <person name="Stingl U."/>
        </authorList>
    </citation>
    <scope>NUCLEOTIDE SEQUENCE [LARGE SCALE GENOMIC DNA]</scope>
    <source>
        <strain evidence="12">ZGT108</strain>
    </source>
</reference>
<comment type="subunit">
    <text evidence="2">Homotetramer.</text>
</comment>
<evidence type="ECO:0000256" key="1">
    <source>
        <dbReference type="ARBA" id="ARBA00006538"/>
    </source>
</evidence>